<dbReference type="EMBL" id="AP023095">
    <property type="protein sequence ID" value="BCE55157.1"/>
    <property type="molecule type" value="Genomic_DNA"/>
</dbReference>
<evidence type="ECO:0000313" key="1">
    <source>
        <dbReference type="EMBL" id="BCE55157.1"/>
    </source>
</evidence>
<accession>A0A809ZUJ7</accession>
<sequence>MSERDLRKMLNYASGFCEKRFADKGEIAPMWHAITSAGETIIEPHPTYLGKDMAAAMIRAFFDMRDVVRYVYVGEAWTLKRMIRPEEQEELFRKGLSEHPDRVEVVQIQGEDHEYGQIIASREIIRPKRGKPHLGPLEMVTDLPFIPRGATVQSEGRMVGMLPVRGTRQ</sequence>
<organism evidence="1">
    <name type="scientific">Bradyrhizobium diazoefficiens</name>
    <dbReference type="NCBI Taxonomy" id="1355477"/>
    <lineage>
        <taxon>Bacteria</taxon>
        <taxon>Pseudomonadati</taxon>
        <taxon>Pseudomonadota</taxon>
        <taxon>Alphaproteobacteria</taxon>
        <taxon>Hyphomicrobiales</taxon>
        <taxon>Nitrobacteraceae</taxon>
        <taxon>Bradyrhizobium</taxon>
    </lineage>
</organism>
<protein>
    <submittedName>
        <fullName evidence="1">Uncharacterized protein</fullName>
    </submittedName>
</protein>
<name>A0A809ZUJ7_9BRAD</name>
<proteinExistence type="predicted"/>
<gene>
    <name evidence="1" type="ORF">XF5B_26690</name>
    <name evidence="2" type="ORF">XF6B_26890</name>
</gene>
<dbReference type="AlphaFoldDB" id="A0A809ZUJ7"/>
<reference evidence="1" key="1">
    <citation type="submission" date="2020-05" db="EMBL/GenBank/DDBJ databases">
        <title>Complete genome sequence of Bradyrhizobium diazoefficiens XF5 isolated from soybean nodule.</title>
        <authorList>
            <person name="Noda R."/>
            <person name="Kakizaki K."/>
            <person name="Minamisawa K."/>
        </authorList>
    </citation>
    <scope>NUCLEOTIDE SEQUENCE</scope>
    <source>
        <strain evidence="1">XF5</strain>
    </source>
</reference>
<evidence type="ECO:0000313" key="2">
    <source>
        <dbReference type="EMBL" id="BCE63890.1"/>
    </source>
</evidence>
<reference evidence="2" key="2">
    <citation type="submission" date="2020-05" db="EMBL/GenBank/DDBJ databases">
        <title>Complete genome sequence of Bradyrhizobium diazoefficiens XF6 isolated from soybean nodule.</title>
        <authorList>
            <person name="Noda R."/>
            <person name="Kakizaki K."/>
            <person name="Minamisawa K."/>
        </authorList>
    </citation>
    <scope>NUCLEOTIDE SEQUENCE</scope>
    <source>
        <strain evidence="2">XF6</strain>
    </source>
</reference>
<dbReference type="EMBL" id="AP023096">
    <property type="protein sequence ID" value="BCE63890.1"/>
    <property type="molecule type" value="Genomic_DNA"/>
</dbReference>